<dbReference type="InterPro" id="IPR011041">
    <property type="entry name" value="Quinoprot_gluc/sorb_DH_b-prop"/>
</dbReference>
<feature type="domain" description="Glucose/Sorbosone dehydrogenase" evidence="1">
    <location>
        <begin position="16"/>
        <end position="333"/>
    </location>
</feature>
<proteinExistence type="predicted"/>
<dbReference type="PANTHER" id="PTHR19328:SF75">
    <property type="entry name" value="ALDOSE SUGAR DEHYDROGENASE YLII"/>
    <property type="match status" value="1"/>
</dbReference>
<dbReference type="STRING" id="1963862.B4O97_17745"/>
<organism evidence="2 3">
    <name type="scientific">Marispirochaeta aestuarii</name>
    <dbReference type="NCBI Taxonomy" id="1963862"/>
    <lineage>
        <taxon>Bacteria</taxon>
        <taxon>Pseudomonadati</taxon>
        <taxon>Spirochaetota</taxon>
        <taxon>Spirochaetia</taxon>
        <taxon>Spirochaetales</taxon>
        <taxon>Spirochaetaceae</taxon>
        <taxon>Marispirochaeta</taxon>
    </lineage>
</organism>
<dbReference type="AlphaFoldDB" id="A0A1Y1RTJ4"/>
<dbReference type="EMBL" id="MWQY01000028">
    <property type="protein sequence ID" value="ORC30752.1"/>
    <property type="molecule type" value="Genomic_DNA"/>
</dbReference>
<comment type="caution">
    <text evidence="2">The sequence shown here is derived from an EMBL/GenBank/DDBJ whole genome shotgun (WGS) entry which is preliminary data.</text>
</comment>
<evidence type="ECO:0000313" key="2">
    <source>
        <dbReference type="EMBL" id="ORC30752.1"/>
    </source>
</evidence>
<keyword evidence="3" id="KW-1185">Reference proteome</keyword>
<dbReference type="InterPro" id="IPR012938">
    <property type="entry name" value="Glc/Sorbosone_DH"/>
</dbReference>
<dbReference type="OrthoDB" id="9770043at2"/>
<accession>A0A1Y1RTJ4</accession>
<sequence>MEESFALVTVTEGIPNPWSFTFLPRGDVLITQRSGKLWRVEAASGRRSEVGGLPEIDAGGQGGLLDIVLHPGYSSNGWIYMSHVVSSSGGSSTAVSRARLDGNRLTDLERVFTADNAGSTTRHFGSRLVFDDEGYLYVSLGDRGESGRAQDLSDHAGTLLRLRDDGSIPGDNPYGAAFSYGHRNVQGMVFDPVSREVWAHEHGARGGDEVNIIKRGANYGWPRISYGRNYDGSRIGIGTAAPGMEQPLVYWDPSIAPSGMAVYTGDAFPSWKGDIFVGALAGQHLRRLVREGTRIVSQEVLLEKRVGRIRDVRQGPEGALCILTDERNGSLYRLEPPES</sequence>
<dbReference type="Gene3D" id="2.120.10.30">
    <property type="entry name" value="TolB, C-terminal domain"/>
    <property type="match status" value="1"/>
</dbReference>
<name>A0A1Y1RTJ4_9SPIO</name>
<dbReference type="Pfam" id="PF07995">
    <property type="entry name" value="GSDH"/>
    <property type="match status" value="1"/>
</dbReference>
<gene>
    <name evidence="2" type="ORF">B4O97_17745</name>
</gene>
<protein>
    <recommendedName>
        <fullName evidence="1">Glucose/Sorbosone dehydrogenase domain-containing protein</fullName>
    </recommendedName>
</protein>
<dbReference type="PANTHER" id="PTHR19328">
    <property type="entry name" value="HEDGEHOG-INTERACTING PROTEIN"/>
    <property type="match status" value="1"/>
</dbReference>
<dbReference type="SUPFAM" id="SSF50952">
    <property type="entry name" value="Soluble quinoprotein glucose dehydrogenase"/>
    <property type="match status" value="1"/>
</dbReference>
<dbReference type="InterPro" id="IPR011042">
    <property type="entry name" value="6-blade_b-propeller_TolB-like"/>
</dbReference>
<evidence type="ECO:0000313" key="3">
    <source>
        <dbReference type="Proteomes" id="UP000192343"/>
    </source>
</evidence>
<dbReference type="Proteomes" id="UP000192343">
    <property type="component" value="Unassembled WGS sequence"/>
</dbReference>
<reference evidence="2 3" key="1">
    <citation type="submission" date="2017-03" db="EMBL/GenBank/DDBJ databases">
        <title>Draft Genome sequence of Marispirochaeta sp. strain JC444.</title>
        <authorList>
            <person name="Shivani Y."/>
            <person name="Subhash Y."/>
            <person name="Sasikala C."/>
            <person name="Ramana C."/>
        </authorList>
    </citation>
    <scope>NUCLEOTIDE SEQUENCE [LARGE SCALE GENOMIC DNA]</scope>
    <source>
        <strain evidence="2 3">JC444</strain>
    </source>
</reference>
<evidence type="ECO:0000259" key="1">
    <source>
        <dbReference type="Pfam" id="PF07995"/>
    </source>
</evidence>